<keyword evidence="2" id="KW-1185">Reference proteome</keyword>
<protein>
    <submittedName>
        <fullName evidence="1">Uncharacterized protein</fullName>
    </submittedName>
</protein>
<evidence type="ECO:0000313" key="2">
    <source>
        <dbReference type="Proteomes" id="UP001216674"/>
    </source>
</evidence>
<proteinExistence type="predicted"/>
<reference evidence="1 2" key="1">
    <citation type="submission" date="2023-03" db="EMBL/GenBank/DDBJ databases">
        <title>Draft assemblies of triclosan tolerant bacteria isolated from returned activated sludge.</title>
        <authorList>
            <person name="Van Hamelsveld S."/>
        </authorList>
    </citation>
    <scope>NUCLEOTIDE SEQUENCE [LARGE SCALE GENOMIC DNA]</scope>
    <source>
        <strain evidence="1 2">GW210010_S58</strain>
    </source>
</reference>
<dbReference type="EMBL" id="JARJLM010000006">
    <property type="protein sequence ID" value="MDF3831422.1"/>
    <property type="molecule type" value="Genomic_DNA"/>
</dbReference>
<dbReference type="RefSeq" id="WP_276263297.1">
    <property type="nucleotide sequence ID" value="NZ_JARJLM010000006.1"/>
</dbReference>
<gene>
    <name evidence="1" type="ORF">P3W85_00365</name>
</gene>
<name>A0ABT6AFP2_9BURK</name>
<comment type="caution">
    <text evidence="1">The sequence shown here is derived from an EMBL/GenBank/DDBJ whole genome shotgun (WGS) entry which is preliminary data.</text>
</comment>
<evidence type="ECO:0000313" key="1">
    <source>
        <dbReference type="EMBL" id="MDF3831422.1"/>
    </source>
</evidence>
<accession>A0ABT6AFP2</accession>
<dbReference type="Proteomes" id="UP001216674">
    <property type="component" value="Unassembled WGS sequence"/>
</dbReference>
<organism evidence="1 2">
    <name type="scientific">Cupriavidus basilensis</name>
    <dbReference type="NCBI Taxonomy" id="68895"/>
    <lineage>
        <taxon>Bacteria</taxon>
        <taxon>Pseudomonadati</taxon>
        <taxon>Pseudomonadota</taxon>
        <taxon>Betaproteobacteria</taxon>
        <taxon>Burkholderiales</taxon>
        <taxon>Burkholderiaceae</taxon>
        <taxon>Cupriavidus</taxon>
    </lineage>
</organism>
<sequence>MSVVRQTPLETIRLLFELDRDDNPQLYDDLVRFRKGTKRINRLRFLAHEGLMAHLRVVSPAGPAMLPTGPVALPNGEDVAAVPVAGDIFGVPVTDR</sequence>